<evidence type="ECO:0000313" key="2">
    <source>
        <dbReference type="EMBL" id="MCP9290464.1"/>
    </source>
</evidence>
<dbReference type="GO" id="GO:0005737">
    <property type="term" value="C:cytoplasm"/>
    <property type="evidence" value="ECO:0007669"/>
    <property type="project" value="UniProtKB-ARBA"/>
</dbReference>
<dbReference type="AlphaFoldDB" id="A0A9X2L1F9"/>
<gene>
    <name evidence="2" type="ORF">NM125_02575</name>
</gene>
<dbReference type="InterPro" id="IPR011990">
    <property type="entry name" value="TPR-like_helical_dom_sf"/>
</dbReference>
<dbReference type="GO" id="GO:0012505">
    <property type="term" value="C:endomembrane system"/>
    <property type="evidence" value="ECO:0007669"/>
    <property type="project" value="UniProtKB-ARBA"/>
</dbReference>
<sequence length="634" mass="73431">MNTFLKTVFSLLIIGLLSFTATAQNNSDFQLATRLMQQQQHADALPLLQELHDDNPGTYVYADRLIDCLIQLKQYDQGLEIARKYQDQPEVESQVEIRIGEIYHFKEETEKALDIWYANLESHPRQLQLYITTARTMVSRREYVEAVEVYKKARNVFQNDRLFFGDIANAYMRAGEYELAIEEWLNLLESSPNQISYIQRSLLRYNDPILYDITIIELDERLGKLSISSPNYQTFYQLQIWLLQENKLYRRALATAKEYESRSQSYNYSLFNLGRQLTENNEFELAKEAFTYYTDNAYGEIKWRGLEELADTYSKWAKYIDDYNLDFTNKRDSLYKLATVMLDSIETETNNYSGMGNVQLKRAELALDHVFNLDKARTALRKLKNLPAMRDSPEIPYLEGRIHLAQKKFTEARISFTRANKQAEIGELAEKTRYFLALTDFYAGDYEFAGIQLKSLGRQNTSYYANDALELRLWLQQGTAVDTSGKLLSRFADAVFMENNGASAKSSEAFLGMINDESFTALKDDALLFFVESPHIQKAKKYNELSVFLVSNPATPIKEKLLWEQAKLAEQTNIQSVRSACESTGDCFWNLDSTTSTAEISPKDIYERLILEYPQGFYAPYARERLTELTNQNS</sequence>
<dbReference type="SUPFAM" id="SSF48452">
    <property type="entry name" value="TPR-like"/>
    <property type="match status" value="2"/>
</dbReference>
<dbReference type="GO" id="GO:0016192">
    <property type="term" value="P:vesicle-mediated transport"/>
    <property type="evidence" value="ECO:0007669"/>
    <property type="project" value="UniProtKB-ARBA"/>
</dbReference>
<dbReference type="Proteomes" id="UP001139125">
    <property type="component" value="Unassembled WGS sequence"/>
</dbReference>
<evidence type="ECO:0000313" key="3">
    <source>
        <dbReference type="Proteomes" id="UP001139125"/>
    </source>
</evidence>
<accession>A0A9X2L1F9</accession>
<dbReference type="InterPro" id="IPR015374">
    <property type="entry name" value="ChAPs"/>
</dbReference>
<dbReference type="RefSeq" id="WP_255132566.1">
    <property type="nucleotide sequence ID" value="NZ_JANDBC010000001.1"/>
</dbReference>
<dbReference type="Gene3D" id="1.25.40.10">
    <property type="entry name" value="Tetratricopeptide repeat domain"/>
    <property type="match status" value="3"/>
</dbReference>
<dbReference type="Pfam" id="PF09295">
    <property type="entry name" value="ChAPs"/>
    <property type="match status" value="1"/>
</dbReference>
<protein>
    <submittedName>
        <fullName evidence="2">Tetratricopeptide repeat protein</fullName>
    </submittedName>
</protein>
<dbReference type="GO" id="GO:0032991">
    <property type="term" value="C:protein-containing complex"/>
    <property type="evidence" value="ECO:0007669"/>
    <property type="project" value="UniProtKB-ARBA"/>
</dbReference>
<reference evidence="2" key="1">
    <citation type="submission" date="2022-06" db="EMBL/GenBank/DDBJ databases">
        <title>Gracilimonas sp. CAU 1638 isolated from sea sediment.</title>
        <authorList>
            <person name="Kim W."/>
        </authorList>
    </citation>
    <scope>NUCLEOTIDE SEQUENCE</scope>
    <source>
        <strain evidence="2">CAU 1638</strain>
    </source>
</reference>
<keyword evidence="1" id="KW-0732">Signal</keyword>
<proteinExistence type="predicted"/>
<name>A0A9X2L1F9_9BACT</name>
<feature type="chain" id="PRO_5040940079" evidence="1">
    <location>
        <begin position="24"/>
        <end position="634"/>
    </location>
</feature>
<dbReference type="EMBL" id="JANDBC010000001">
    <property type="protein sequence ID" value="MCP9290464.1"/>
    <property type="molecule type" value="Genomic_DNA"/>
</dbReference>
<comment type="caution">
    <text evidence="2">The sequence shown here is derived from an EMBL/GenBank/DDBJ whole genome shotgun (WGS) entry which is preliminary data.</text>
</comment>
<feature type="signal peptide" evidence="1">
    <location>
        <begin position="1"/>
        <end position="23"/>
    </location>
</feature>
<keyword evidence="3" id="KW-1185">Reference proteome</keyword>
<evidence type="ECO:0000256" key="1">
    <source>
        <dbReference type="SAM" id="SignalP"/>
    </source>
</evidence>
<organism evidence="2 3">
    <name type="scientific">Gracilimonas sediminicola</name>
    <dbReference type="NCBI Taxonomy" id="2952158"/>
    <lineage>
        <taxon>Bacteria</taxon>
        <taxon>Pseudomonadati</taxon>
        <taxon>Balneolota</taxon>
        <taxon>Balneolia</taxon>
        <taxon>Balneolales</taxon>
        <taxon>Balneolaceae</taxon>
        <taxon>Gracilimonas</taxon>
    </lineage>
</organism>